<evidence type="ECO:0000313" key="2">
    <source>
        <dbReference type="Proteomes" id="UP001139035"/>
    </source>
</evidence>
<sequence>MTIPVPSNRTRLAFLLSLVVGGLFGATSLLAEARQPPAALFVTFAEDVPVPKIAARAERDATGGWTISIDAENFRFVEVCDTVEIDRAVGHVHIFEGDRKLASAYAPEKTIGRLSPGRHELTITLQATDHRAFATKDGMITASLVIEA</sequence>
<accession>A0A9X1T6D1</accession>
<reference evidence="1" key="1">
    <citation type="submission" date="2022-01" db="EMBL/GenBank/DDBJ databases">
        <title>Jiella avicenniae sp. nov., a novel endophytic bacterium isolated from bark of Avicennia marina.</title>
        <authorList>
            <person name="Tuo L."/>
        </authorList>
    </citation>
    <scope>NUCLEOTIDE SEQUENCE</scope>
    <source>
        <strain evidence="1">CBK1P-4</strain>
    </source>
</reference>
<dbReference type="EMBL" id="JAJUWU010000015">
    <property type="protein sequence ID" value="MCE7029245.1"/>
    <property type="molecule type" value="Genomic_DNA"/>
</dbReference>
<name>A0A9X1T6D1_9HYPH</name>
<proteinExistence type="predicted"/>
<keyword evidence="2" id="KW-1185">Reference proteome</keyword>
<comment type="caution">
    <text evidence="1">The sequence shown here is derived from an EMBL/GenBank/DDBJ whole genome shotgun (WGS) entry which is preliminary data.</text>
</comment>
<gene>
    <name evidence="1" type="ORF">LZD57_14715</name>
</gene>
<dbReference type="AlphaFoldDB" id="A0A9X1T6D1"/>
<organism evidence="1 2">
    <name type="scientific">Jiella avicenniae</name>
    <dbReference type="NCBI Taxonomy" id="2907202"/>
    <lineage>
        <taxon>Bacteria</taxon>
        <taxon>Pseudomonadati</taxon>
        <taxon>Pseudomonadota</taxon>
        <taxon>Alphaproteobacteria</taxon>
        <taxon>Hyphomicrobiales</taxon>
        <taxon>Aurantimonadaceae</taxon>
        <taxon>Jiella</taxon>
    </lineage>
</organism>
<dbReference type="Proteomes" id="UP001139035">
    <property type="component" value="Unassembled WGS sequence"/>
</dbReference>
<evidence type="ECO:0000313" key="1">
    <source>
        <dbReference type="EMBL" id="MCE7029245.1"/>
    </source>
</evidence>
<protein>
    <submittedName>
        <fullName evidence="1">DUF6130 family protein</fullName>
    </submittedName>
</protein>
<dbReference type="RefSeq" id="WP_233720241.1">
    <property type="nucleotide sequence ID" value="NZ_JAJUWU010000015.1"/>
</dbReference>